<organism evidence="2 3">
    <name type="scientific">Stephania cephalantha</name>
    <dbReference type="NCBI Taxonomy" id="152367"/>
    <lineage>
        <taxon>Eukaryota</taxon>
        <taxon>Viridiplantae</taxon>
        <taxon>Streptophyta</taxon>
        <taxon>Embryophyta</taxon>
        <taxon>Tracheophyta</taxon>
        <taxon>Spermatophyta</taxon>
        <taxon>Magnoliopsida</taxon>
        <taxon>Ranunculales</taxon>
        <taxon>Menispermaceae</taxon>
        <taxon>Menispermoideae</taxon>
        <taxon>Cissampelideae</taxon>
        <taxon>Stephania</taxon>
    </lineage>
</organism>
<dbReference type="PANTHER" id="PTHR11697">
    <property type="entry name" value="GENERAL TRANSCRIPTION FACTOR 2-RELATED ZINC FINGER PROTEIN"/>
    <property type="match status" value="1"/>
</dbReference>
<dbReference type="Pfam" id="PF05699">
    <property type="entry name" value="Dimer_Tnp_hAT"/>
    <property type="match status" value="1"/>
</dbReference>
<dbReference type="InterPro" id="IPR012337">
    <property type="entry name" value="RNaseH-like_sf"/>
</dbReference>
<dbReference type="Proteomes" id="UP001419268">
    <property type="component" value="Unassembled WGS sequence"/>
</dbReference>
<accession>A0AAP0L7Q7</accession>
<comment type="caution">
    <text evidence="2">The sequence shown here is derived from an EMBL/GenBank/DDBJ whole genome shotgun (WGS) entry which is preliminary data.</text>
</comment>
<sequence length="285" mass="34188">MTSFEFVFIMHLMEIILDKSNELCQALQQQSQDILNAMHLVSSTKSLIQKFRDDEWEKLVTRTKSFCETVNILVPDFNAQYIARIGRARHQHDKFTMEHHYKVDIFYVVIDTQLQELDNRFNDHTVELLSLSTALDPRHLRTSFRIDDICKLVEKFYPKDFQEYEMMKMRTQLEHFGYIRQLPEFQNLIILSDLCQWLVKTRKSEVYPLVFRVVTIILTLPVSTATTERYFSAMNIIKTMMRNKMEDDFLSNYLLVYIEKRIANKFDIDSLIKDFQDMKERRSQF</sequence>
<dbReference type="AlphaFoldDB" id="A0AAP0L7Q7"/>
<feature type="domain" description="HAT C-terminal dimerisation" evidence="1">
    <location>
        <begin position="190"/>
        <end position="260"/>
    </location>
</feature>
<evidence type="ECO:0000259" key="1">
    <source>
        <dbReference type="Pfam" id="PF05699"/>
    </source>
</evidence>
<dbReference type="GO" id="GO:0046983">
    <property type="term" value="F:protein dimerization activity"/>
    <property type="evidence" value="ECO:0007669"/>
    <property type="project" value="InterPro"/>
</dbReference>
<proteinExistence type="predicted"/>
<protein>
    <recommendedName>
        <fullName evidence="1">HAT C-terminal dimerisation domain-containing protein</fullName>
    </recommendedName>
</protein>
<dbReference type="SUPFAM" id="SSF53098">
    <property type="entry name" value="Ribonuclease H-like"/>
    <property type="match status" value="1"/>
</dbReference>
<dbReference type="InterPro" id="IPR055298">
    <property type="entry name" value="AtLOH3-like"/>
</dbReference>
<evidence type="ECO:0000313" key="3">
    <source>
        <dbReference type="Proteomes" id="UP001419268"/>
    </source>
</evidence>
<name>A0AAP0L7Q7_9MAGN</name>
<dbReference type="InterPro" id="IPR008906">
    <property type="entry name" value="HATC_C_dom"/>
</dbReference>
<dbReference type="PANTHER" id="PTHR11697:SF231">
    <property type="entry name" value="TTF-TYPE DOMAIN-CONTAINING PROTEIN"/>
    <property type="match status" value="1"/>
</dbReference>
<reference evidence="2 3" key="1">
    <citation type="submission" date="2024-01" db="EMBL/GenBank/DDBJ databases">
        <title>Genome assemblies of Stephania.</title>
        <authorList>
            <person name="Yang L."/>
        </authorList>
    </citation>
    <scope>NUCLEOTIDE SEQUENCE [LARGE SCALE GENOMIC DNA]</scope>
    <source>
        <strain evidence="2">JXDWG</strain>
        <tissue evidence="2">Leaf</tissue>
    </source>
</reference>
<keyword evidence="3" id="KW-1185">Reference proteome</keyword>
<evidence type="ECO:0000313" key="2">
    <source>
        <dbReference type="EMBL" id="KAK9165560.1"/>
    </source>
</evidence>
<dbReference type="EMBL" id="JBBNAG010000001">
    <property type="protein sequence ID" value="KAK9165560.1"/>
    <property type="molecule type" value="Genomic_DNA"/>
</dbReference>
<gene>
    <name evidence="2" type="ORF">Scep_000751</name>
</gene>